<reference evidence="2 3" key="1">
    <citation type="submission" date="2018-06" db="EMBL/GenBank/DDBJ databases">
        <title>Genomic Encyclopedia of Archaeal and Bacterial Type Strains, Phase II (KMG-II): from individual species to whole genera.</title>
        <authorList>
            <person name="Goeker M."/>
        </authorList>
    </citation>
    <scope>NUCLEOTIDE SEQUENCE [LARGE SCALE GENOMIC DNA]</scope>
    <source>
        <strain evidence="2 3">DSM 23857</strain>
    </source>
</reference>
<dbReference type="OrthoDB" id="891773at2"/>
<keyword evidence="1" id="KW-0732">Signal</keyword>
<evidence type="ECO:0000256" key="1">
    <source>
        <dbReference type="SAM" id="SignalP"/>
    </source>
</evidence>
<protein>
    <submittedName>
        <fullName evidence="2">Type IX secretion system PorP/SprF family membrane protein</fullName>
    </submittedName>
</protein>
<keyword evidence="3" id="KW-1185">Reference proteome</keyword>
<name>A0A327QNM6_9BACT</name>
<dbReference type="NCBIfam" id="TIGR03519">
    <property type="entry name" value="T9SS_PorP_fam"/>
    <property type="match status" value="1"/>
</dbReference>
<evidence type="ECO:0000313" key="2">
    <source>
        <dbReference type="EMBL" id="RAJ05495.1"/>
    </source>
</evidence>
<dbReference type="EMBL" id="QLLL01000004">
    <property type="protein sequence ID" value="RAJ05495.1"/>
    <property type="molecule type" value="Genomic_DNA"/>
</dbReference>
<proteinExistence type="predicted"/>
<organism evidence="2 3">
    <name type="scientific">Chitinophaga skermanii</name>
    <dbReference type="NCBI Taxonomy" id="331697"/>
    <lineage>
        <taxon>Bacteria</taxon>
        <taxon>Pseudomonadati</taxon>
        <taxon>Bacteroidota</taxon>
        <taxon>Chitinophagia</taxon>
        <taxon>Chitinophagales</taxon>
        <taxon>Chitinophagaceae</taxon>
        <taxon>Chitinophaga</taxon>
    </lineage>
</organism>
<dbReference type="InterPro" id="IPR019861">
    <property type="entry name" value="PorP/SprF_Bacteroidetes"/>
</dbReference>
<comment type="caution">
    <text evidence="2">The sequence shown here is derived from an EMBL/GenBank/DDBJ whole genome shotgun (WGS) entry which is preliminary data.</text>
</comment>
<feature type="chain" id="PRO_5016337207" evidence="1">
    <location>
        <begin position="20"/>
        <end position="303"/>
    </location>
</feature>
<gene>
    <name evidence="2" type="ORF">LX64_02654</name>
</gene>
<accession>A0A327QNM6</accession>
<feature type="signal peptide" evidence="1">
    <location>
        <begin position="1"/>
        <end position="19"/>
    </location>
</feature>
<sequence length="303" mass="32559">MKKVFYILLLLAGSQSVKAQQWGNATTAQIDPLGTQYFSNQYLGNPAFAGIDTGLHINAAVKRQAKNDPGVPTTMAFTADYAAGKRVGVGLYVYNDKAGLLSNTRVAATYAYHLPLSYSGTHQLHFGLSVGFRTEFLDRKGLNGDGSDPSIGRFNSRDNYFDADFGVAYTSNGLNVQAAFPQLVGYFKSGNENMVNSSTFNTAVSYKIPVGAELTSIEPKVVFRGVRGFDNIVDMGANLVFLDNVANVFGMYHTSKNFTVGAGFNVAHTVGVVCAYTTQTAGLSNYLSGNFTIGLKVDLLHGK</sequence>
<dbReference type="Pfam" id="PF11751">
    <property type="entry name" value="PorP_SprF"/>
    <property type="match status" value="1"/>
</dbReference>
<dbReference type="Proteomes" id="UP000249547">
    <property type="component" value="Unassembled WGS sequence"/>
</dbReference>
<dbReference type="AlphaFoldDB" id="A0A327QNM6"/>
<evidence type="ECO:0000313" key="3">
    <source>
        <dbReference type="Proteomes" id="UP000249547"/>
    </source>
</evidence>
<dbReference type="RefSeq" id="WP_111598080.1">
    <property type="nucleotide sequence ID" value="NZ_QLLL01000004.1"/>
</dbReference>